<dbReference type="InterPro" id="IPR037066">
    <property type="entry name" value="Plug_dom_sf"/>
</dbReference>
<evidence type="ECO:0000256" key="11">
    <source>
        <dbReference type="PROSITE-ProRule" id="PRU01360"/>
    </source>
</evidence>
<dbReference type="Proteomes" id="UP000218427">
    <property type="component" value="Unassembled WGS sequence"/>
</dbReference>
<dbReference type="PROSITE" id="PS52016">
    <property type="entry name" value="TONB_DEPENDENT_REC_3"/>
    <property type="match status" value="1"/>
</dbReference>
<evidence type="ECO:0000256" key="12">
    <source>
        <dbReference type="RuleBase" id="RU003357"/>
    </source>
</evidence>
<comment type="caution">
    <text evidence="15">The sequence shown here is derived from an EMBL/GenBank/DDBJ whole genome shotgun (WGS) entry which is preliminary data.</text>
</comment>
<keyword evidence="16" id="KW-1185">Reference proteome</keyword>
<evidence type="ECO:0000256" key="9">
    <source>
        <dbReference type="ARBA" id="ARBA00023136"/>
    </source>
</evidence>
<dbReference type="PANTHER" id="PTHR32552:SF81">
    <property type="entry name" value="TONB-DEPENDENT OUTER MEMBRANE RECEPTOR"/>
    <property type="match status" value="1"/>
</dbReference>
<keyword evidence="2 11" id="KW-0813">Transport</keyword>
<dbReference type="InterPro" id="IPR012910">
    <property type="entry name" value="Plug_dom"/>
</dbReference>
<dbReference type="Pfam" id="PF07715">
    <property type="entry name" value="Plug"/>
    <property type="match status" value="1"/>
</dbReference>
<comment type="similarity">
    <text evidence="11 12">Belongs to the TonB-dependent receptor family.</text>
</comment>
<evidence type="ECO:0000256" key="4">
    <source>
        <dbReference type="ARBA" id="ARBA00022496"/>
    </source>
</evidence>
<keyword evidence="6" id="KW-0408">Iron</keyword>
<comment type="subcellular location">
    <subcellularLocation>
        <location evidence="1 11">Cell outer membrane</location>
        <topology evidence="1 11">Multi-pass membrane protein</topology>
    </subcellularLocation>
</comment>
<evidence type="ECO:0000256" key="7">
    <source>
        <dbReference type="ARBA" id="ARBA00023065"/>
    </source>
</evidence>
<dbReference type="PANTHER" id="PTHR32552">
    <property type="entry name" value="FERRICHROME IRON RECEPTOR-RELATED"/>
    <property type="match status" value="1"/>
</dbReference>
<keyword evidence="8 12" id="KW-0798">TonB box</keyword>
<organism evidence="15 16">
    <name type="scientific">Microbulbifer flavimaris</name>
    <dbReference type="NCBI Taxonomy" id="1781068"/>
    <lineage>
        <taxon>Bacteria</taxon>
        <taxon>Pseudomonadati</taxon>
        <taxon>Pseudomonadota</taxon>
        <taxon>Gammaproteobacteria</taxon>
        <taxon>Cellvibrionales</taxon>
        <taxon>Microbulbiferaceae</taxon>
        <taxon>Microbulbifer</taxon>
    </lineage>
</organism>
<evidence type="ECO:0000256" key="10">
    <source>
        <dbReference type="ARBA" id="ARBA00023237"/>
    </source>
</evidence>
<evidence type="ECO:0000256" key="3">
    <source>
        <dbReference type="ARBA" id="ARBA00022452"/>
    </source>
</evidence>
<evidence type="ECO:0000259" key="13">
    <source>
        <dbReference type="Pfam" id="PF00593"/>
    </source>
</evidence>
<dbReference type="SUPFAM" id="SSF56935">
    <property type="entry name" value="Porins"/>
    <property type="match status" value="1"/>
</dbReference>
<evidence type="ECO:0000259" key="14">
    <source>
        <dbReference type="Pfam" id="PF07715"/>
    </source>
</evidence>
<keyword evidence="3 11" id="KW-1134">Transmembrane beta strand</keyword>
<keyword evidence="9 11" id="KW-0472">Membrane</keyword>
<evidence type="ECO:0000313" key="15">
    <source>
        <dbReference type="EMBL" id="PCO06578.1"/>
    </source>
</evidence>
<keyword evidence="10 11" id="KW-0998">Cell outer membrane</keyword>
<evidence type="ECO:0000256" key="2">
    <source>
        <dbReference type="ARBA" id="ARBA00022448"/>
    </source>
</evidence>
<keyword evidence="4" id="KW-0410">Iron transport</keyword>
<dbReference type="EMBL" id="LRFG02000001">
    <property type="protein sequence ID" value="PCO06578.1"/>
    <property type="molecule type" value="Genomic_DNA"/>
</dbReference>
<keyword evidence="15" id="KW-0675">Receptor</keyword>
<proteinExistence type="inferred from homology"/>
<protein>
    <submittedName>
        <fullName evidence="15">TonB-dependent receptor</fullName>
    </submittedName>
</protein>
<evidence type="ECO:0000256" key="5">
    <source>
        <dbReference type="ARBA" id="ARBA00022692"/>
    </source>
</evidence>
<reference evidence="15" key="1">
    <citation type="submission" date="2017-08" db="EMBL/GenBank/DDBJ databases">
        <title>Microbulbifer marisrubri sp. nov., a halophilic alphaproteobacterium isolated from marine sediment of the Yellow Sea, China.</title>
        <authorList>
            <person name="Zhang G."/>
            <person name="Xiong Q."/>
        </authorList>
    </citation>
    <scope>NUCLEOTIDE SEQUENCE [LARGE SCALE GENOMIC DNA]</scope>
    <source>
        <strain evidence="15">WRN-8</strain>
    </source>
</reference>
<accession>A0ABX4I3F1</accession>
<sequence>MGCALHVGVDRVFDNKESKAMYNDNNRVFRRNVLAASIVATAAGSPVAFAQDQEQSRTVEEVIVTATKRETSLQDTPVAVTAVSGEMLTELGIQSSIDLVKVAPGLKVSWQGPWPSFKMRGGGVAGLNGPAVPLYTNGLAGGTSWAGWLDVERVEVMRGPQGTLYGANTLGGLVNIIHKKPDTEAFDYGVTVTAGDYNLLKQEGFVNLPLSDKLAVRLTASNTDQDPLIENKGNPEGGLRDENNNYVRAQLFFAPTDTVDMNLSYSKWHNDSMGNANYGYHYVGIPINSDTGRASPFGDVLDPRKGTIAGNEAAGGRTYHNGNPATNPTGYYEVDGDFENTWQNDTETLEFELNWDVGFADLTLRARHSETENLNVWDVDQSDAIDPALWDPRTFADSGWVSGRRWTGVIDGNTGVSEGDQVDVVLNSNSDGAFRWGLGFYWADASDPDKNNGTYVWAYNDANDMSANYVPSWTYWDFYGSKSRAIYANAEYDLTEDLTVSAGVRRQEDSGFGYRNYSADPDWCWCYYAPASYVKPVSGYTDASYYTETAEWSRNEYNDVGHTDYKLAFNYVLNDEINFYGSFSTGYIPGGASGTQILDPNELDAFEFGMKSDLLDSLRLNMALYHSEYTGLSYTVYEQTANTILSRQESGGSLTSQGLEVELLWLPTDALSINAGLVLDDTTLDEYALTESRFFEGPYNEEGGYYPVRVGRSGWFADGDTDRPVAPPTYILDGKEAAFSPGYIVNLDVAYMVDLGDMGTLTPGITLYHQADYKTMNEDFPFSRQDGYTTVDLRATWETPVENLAVKAYVNNATDELYKVSQNVFSNGRIMADYGRQRTAGIRVGYNF</sequence>
<dbReference type="Pfam" id="PF00593">
    <property type="entry name" value="TonB_dep_Rec_b-barrel"/>
    <property type="match status" value="1"/>
</dbReference>
<evidence type="ECO:0000256" key="6">
    <source>
        <dbReference type="ARBA" id="ARBA00023004"/>
    </source>
</evidence>
<evidence type="ECO:0000256" key="8">
    <source>
        <dbReference type="ARBA" id="ARBA00023077"/>
    </source>
</evidence>
<dbReference type="Gene3D" id="2.40.170.20">
    <property type="entry name" value="TonB-dependent receptor, beta-barrel domain"/>
    <property type="match status" value="1"/>
</dbReference>
<dbReference type="InterPro" id="IPR036942">
    <property type="entry name" value="Beta-barrel_TonB_sf"/>
</dbReference>
<evidence type="ECO:0000256" key="1">
    <source>
        <dbReference type="ARBA" id="ARBA00004571"/>
    </source>
</evidence>
<feature type="domain" description="TonB-dependent receptor-like beta-barrel" evidence="13">
    <location>
        <begin position="317"/>
        <end position="812"/>
    </location>
</feature>
<dbReference type="Gene3D" id="2.170.130.10">
    <property type="entry name" value="TonB-dependent receptor, plug domain"/>
    <property type="match status" value="1"/>
</dbReference>
<gene>
    <name evidence="15" type="ORF">AWR36_001990</name>
</gene>
<dbReference type="InterPro" id="IPR000531">
    <property type="entry name" value="Beta-barrel_TonB"/>
</dbReference>
<dbReference type="InterPro" id="IPR039426">
    <property type="entry name" value="TonB-dep_rcpt-like"/>
</dbReference>
<name>A0ABX4I3F1_9GAMM</name>
<feature type="domain" description="TonB-dependent receptor plug" evidence="14">
    <location>
        <begin position="73"/>
        <end position="172"/>
    </location>
</feature>
<keyword evidence="7" id="KW-0406">Ion transport</keyword>
<keyword evidence="5 11" id="KW-0812">Transmembrane</keyword>
<evidence type="ECO:0000313" key="16">
    <source>
        <dbReference type="Proteomes" id="UP000218427"/>
    </source>
</evidence>